<gene>
    <name evidence="8" type="ORF">ACFSJD_28370</name>
</gene>
<dbReference type="InterPro" id="IPR011032">
    <property type="entry name" value="GroES-like_sf"/>
</dbReference>
<dbReference type="SUPFAM" id="SSF50129">
    <property type="entry name" value="GroES-like"/>
    <property type="match status" value="1"/>
</dbReference>
<dbReference type="Pfam" id="PF08240">
    <property type="entry name" value="ADH_N"/>
    <property type="match status" value="1"/>
</dbReference>
<evidence type="ECO:0000256" key="6">
    <source>
        <dbReference type="RuleBase" id="RU361277"/>
    </source>
</evidence>
<keyword evidence="4 6" id="KW-0862">Zinc</keyword>
<dbReference type="InterPro" id="IPR002328">
    <property type="entry name" value="ADH_Zn_CS"/>
</dbReference>
<dbReference type="InterPro" id="IPR020843">
    <property type="entry name" value="ER"/>
</dbReference>
<keyword evidence="9" id="KW-1185">Reference proteome</keyword>
<evidence type="ECO:0000256" key="2">
    <source>
        <dbReference type="ARBA" id="ARBA00008072"/>
    </source>
</evidence>
<dbReference type="Gene3D" id="3.40.50.720">
    <property type="entry name" value="NAD(P)-binding Rossmann-like Domain"/>
    <property type="match status" value="1"/>
</dbReference>
<dbReference type="SUPFAM" id="SSF51735">
    <property type="entry name" value="NAD(P)-binding Rossmann-fold domains"/>
    <property type="match status" value="1"/>
</dbReference>
<dbReference type="RefSeq" id="WP_344722855.1">
    <property type="nucleotide sequence ID" value="NZ_BAAAUS010000015.1"/>
</dbReference>
<dbReference type="EMBL" id="JBHUCO010000035">
    <property type="protein sequence ID" value="MFD1521446.1"/>
    <property type="molecule type" value="Genomic_DNA"/>
</dbReference>
<dbReference type="CDD" id="cd08233">
    <property type="entry name" value="butanediol_DH_like"/>
    <property type="match status" value="1"/>
</dbReference>
<organism evidence="8 9">
    <name type="scientific">Pseudonocardia yunnanensis</name>
    <dbReference type="NCBI Taxonomy" id="58107"/>
    <lineage>
        <taxon>Bacteria</taxon>
        <taxon>Bacillati</taxon>
        <taxon>Actinomycetota</taxon>
        <taxon>Actinomycetes</taxon>
        <taxon>Pseudonocardiales</taxon>
        <taxon>Pseudonocardiaceae</taxon>
        <taxon>Pseudonocardia</taxon>
    </lineage>
</organism>
<proteinExistence type="inferred from homology"/>
<evidence type="ECO:0000256" key="1">
    <source>
        <dbReference type="ARBA" id="ARBA00001947"/>
    </source>
</evidence>
<dbReference type="PANTHER" id="PTHR43161">
    <property type="entry name" value="SORBITOL DEHYDROGENASE"/>
    <property type="match status" value="1"/>
</dbReference>
<dbReference type="SMART" id="SM00829">
    <property type="entry name" value="PKS_ER"/>
    <property type="match status" value="1"/>
</dbReference>
<keyword evidence="3 6" id="KW-0479">Metal-binding</keyword>
<dbReference type="Proteomes" id="UP001597114">
    <property type="component" value="Unassembled WGS sequence"/>
</dbReference>
<keyword evidence="5" id="KW-0560">Oxidoreductase</keyword>
<evidence type="ECO:0000313" key="8">
    <source>
        <dbReference type="EMBL" id="MFD1521446.1"/>
    </source>
</evidence>
<accession>A0ABW4F0V2</accession>
<dbReference type="Gene3D" id="3.90.180.10">
    <property type="entry name" value="Medium-chain alcohol dehydrogenases, catalytic domain"/>
    <property type="match status" value="1"/>
</dbReference>
<feature type="domain" description="Enoyl reductase (ER)" evidence="7">
    <location>
        <begin position="8"/>
        <end position="350"/>
    </location>
</feature>
<protein>
    <submittedName>
        <fullName evidence="8">2,3-butanediol dehydrogenase</fullName>
    </submittedName>
</protein>
<evidence type="ECO:0000313" key="9">
    <source>
        <dbReference type="Proteomes" id="UP001597114"/>
    </source>
</evidence>
<dbReference type="PANTHER" id="PTHR43161:SF23">
    <property type="entry name" value="(R,R)-BUTANEDIOL DEHYDROGENASE-RELATED"/>
    <property type="match status" value="1"/>
</dbReference>
<sequence>MRAAVYHGKNDIRVEEIAEPGPPGPRQVRLRPYLSGICGTDLHEYAAGPIVIPTAPHPLTGAAAPQVLGHEFSGEVLEVGSDVTGVRTGDRVAVMPLIHCGQCYYCLRGLNHLCSTMACTGLSWQGGGISEQVVVPDHQVCPLPDTVSDIQGALVEPTAVAAYGVDRTGFRAGDTVLVTGAGPIGALVTLYAHAGGASKLIVSEPNAKRRALIEALGVATVLDPLVDDVPDAVRELTGGIGVDVAAECSGTEGGLSVALASLRSHGTATQVGLHVAPAMIDPMALSHRDLSLIGTWCYPVHDFPRITALIATGRLPVEKVLTEVIGVGDIVARGFERLLDPAADAQKLLVRVNS</sequence>
<dbReference type="Pfam" id="PF00107">
    <property type="entry name" value="ADH_zinc_N"/>
    <property type="match status" value="1"/>
</dbReference>
<dbReference type="InterPro" id="IPR013154">
    <property type="entry name" value="ADH-like_N"/>
</dbReference>
<evidence type="ECO:0000256" key="5">
    <source>
        <dbReference type="ARBA" id="ARBA00023002"/>
    </source>
</evidence>
<comment type="caution">
    <text evidence="8">The sequence shown here is derived from an EMBL/GenBank/DDBJ whole genome shotgun (WGS) entry which is preliminary data.</text>
</comment>
<reference evidence="9" key="1">
    <citation type="journal article" date="2019" name="Int. J. Syst. Evol. Microbiol.">
        <title>The Global Catalogue of Microorganisms (GCM) 10K type strain sequencing project: providing services to taxonomists for standard genome sequencing and annotation.</title>
        <authorList>
            <consortium name="The Broad Institute Genomics Platform"/>
            <consortium name="The Broad Institute Genome Sequencing Center for Infectious Disease"/>
            <person name="Wu L."/>
            <person name="Ma J."/>
        </authorList>
    </citation>
    <scope>NUCLEOTIDE SEQUENCE [LARGE SCALE GENOMIC DNA]</scope>
    <source>
        <strain evidence="9">CCM 7043</strain>
    </source>
</reference>
<comment type="similarity">
    <text evidence="2 6">Belongs to the zinc-containing alcohol dehydrogenase family.</text>
</comment>
<comment type="cofactor">
    <cofactor evidence="1 6">
        <name>Zn(2+)</name>
        <dbReference type="ChEBI" id="CHEBI:29105"/>
    </cofactor>
</comment>
<dbReference type="InterPro" id="IPR036291">
    <property type="entry name" value="NAD(P)-bd_dom_sf"/>
</dbReference>
<evidence type="ECO:0000259" key="7">
    <source>
        <dbReference type="SMART" id="SM00829"/>
    </source>
</evidence>
<dbReference type="InterPro" id="IPR013149">
    <property type="entry name" value="ADH-like_C"/>
</dbReference>
<evidence type="ECO:0000256" key="4">
    <source>
        <dbReference type="ARBA" id="ARBA00022833"/>
    </source>
</evidence>
<name>A0ABW4F0V2_9PSEU</name>
<evidence type="ECO:0000256" key="3">
    <source>
        <dbReference type="ARBA" id="ARBA00022723"/>
    </source>
</evidence>
<dbReference type="PROSITE" id="PS00059">
    <property type="entry name" value="ADH_ZINC"/>
    <property type="match status" value="1"/>
</dbReference>